<proteinExistence type="predicted"/>
<keyword evidence="2" id="KW-1185">Reference proteome</keyword>
<evidence type="ECO:0000313" key="1">
    <source>
        <dbReference type="EMBL" id="KAJ9657365.1"/>
    </source>
</evidence>
<dbReference type="EMBL" id="JAPDRQ010000065">
    <property type="protein sequence ID" value="KAJ9657365.1"/>
    <property type="molecule type" value="Genomic_DNA"/>
</dbReference>
<gene>
    <name evidence="1" type="ORF">H2198_004376</name>
</gene>
<sequence>MATQPQQKAQTAQSVWNGLKWVRLHPVPFDPEKWLRFKEQFPNAAKWLEVQRDDASDVSMDLSDDEDTIPADQSSMPSLRTTNIVDHTSSPLLASLFSDRSISPANSAIHFFYNALRSPPPEVVKEQRSSSNSPCRQENDISIRYHFIHKTEILQARYLDTPGQDDSPYLLSGDQIQALGKGW</sequence>
<reference evidence="1" key="1">
    <citation type="submission" date="2022-10" db="EMBL/GenBank/DDBJ databases">
        <title>Culturing micro-colonial fungi from biological soil crusts in the Mojave desert and describing Neophaeococcomyces mojavensis, and introducing the new genera and species Taxawa tesnikishii.</title>
        <authorList>
            <person name="Kurbessoian T."/>
            <person name="Stajich J.E."/>
        </authorList>
    </citation>
    <scope>NUCLEOTIDE SEQUENCE</scope>
    <source>
        <strain evidence="1">JES_112</strain>
    </source>
</reference>
<comment type="caution">
    <text evidence="1">The sequence shown here is derived from an EMBL/GenBank/DDBJ whole genome shotgun (WGS) entry which is preliminary data.</text>
</comment>
<dbReference type="Proteomes" id="UP001172386">
    <property type="component" value="Unassembled WGS sequence"/>
</dbReference>
<name>A0ACC3A990_9EURO</name>
<accession>A0ACC3A990</accession>
<organism evidence="1 2">
    <name type="scientific">Neophaeococcomyces mojaviensis</name>
    <dbReference type="NCBI Taxonomy" id="3383035"/>
    <lineage>
        <taxon>Eukaryota</taxon>
        <taxon>Fungi</taxon>
        <taxon>Dikarya</taxon>
        <taxon>Ascomycota</taxon>
        <taxon>Pezizomycotina</taxon>
        <taxon>Eurotiomycetes</taxon>
        <taxon>Chaetothyriomycetidae</taxon>
        <taxon>Chaetothyriales</taxon>
        <taxon>Chaetothyriales incertae sedis</taxon>
        <taxon>Neophaeococcomyces</taxon>
    </lineage>
</organism>
<protein>
    <submittedName>
        <fullName evidence="1">Uncharacterized protein</fullName>
    </submittedName>
</protein>
<evidence type="ECO:0000313" key="2">
    <source>
        <dbReference type="Proteomes" id="UP001172386"/>
    </source>
</evidence>